<protein>
    <submittedName>
        <fullName evidence="2">Uncharacterized protein</fullName>
    </submittedName>
</protein>
<keyword evidence="1" id="KW-1133">Transmembrane helix</keyword>
<proteinExistence type="predicted"/>
<dbReference type="RefSeq" id="WP_189569893.1">
    <property type="nucleotide sequence ID" value="NZ_BMXI01000008.1"/>
</dbReference>
<sequence>MDIKSPCLLKLKGPLFLILGSIAAAILLLESPNLQTLALLLIVIWSFSRFYYFAFYVLHHYADPEFKYSGLLDLTRYLVGKRKNTRTR</sequence>
<gene>
    <name evidence="2" type="ORF">GCM10007100_20880</name>
</gene>
<name>A0A918WID8_9BACT</name>
<keyword evidence="3" id="KW-1185">Reference proteome</keyword>
<feature type="transmembrane region" description="Helical" evidence="1">
    <location>
        <begin position="35"/>
        <end position="58"/>
    </location>
</feature>
<organism evidence="2 3">
    <name type="scientific">Roseibacillus persicicus</name>
    <dbReference type="NCBI Taxonomy" id="454148"/>
    <lineage>
        <taxon>Bacteria</taxon>
        <taxon>Pseudomonadati</taxon>
        <taxon>Verrucomicrobiota</taxon>
        <taxon>Verrucomicrobiia</taxon>
        <taxon>Verrucomicrobiales</taxon>
        <taxon>Verrucomicrobiaceae</taxon>
        <taxon>Roseibacillus</taxon>
    </lineage>
</organism>
<evidence type="ECO:0000256" key="1">
    <source>
        <dbReference type="SAM" id="Phobius"/>
    </source>
</evidence>
<dbReference type="EMBL" id="BMXI01000008">
    <property type="protein sequence ID" value="GHC54317.1"/>
    <property type="molecule type" value="Genomic_DNA"/>
</dbReference>
<comment type="caution">
    <text evidence="2">The sequence shown here is derived from an EMBL/GenBank/DDBJ whole genome shotgun (WGS) entry which is preliminary data.</text>
</comment>
<accession>A0A918WID8</accession>
<keyword evidence="1" id="KW-0472">Membrane</keyword>
<evidence type="ECO:0000313" key="2">
    <source>
        <dbReference type="EMBL" id="GHC54317.1"/>
    </source>
</evidence>
<dbReference type="AlphaFoldDB" id="A0A918WID8"/>
<dbReference type="Proteomes" id="UP000644507">
    <property type="component" value="Unassembled WGS sequence"/>
</dbReference>
<reference evidence="2" key="1">
    <citation type="journal article" date="2014" name="Int. J. Syst. Evol. Microbiol.">
        <title>Complete genome sequence of Corynebacterium casei LMG S-19264T (=DSM 44701T), isolated from a smear-ripened cheese.</title>
        <authorList>
            <consortium name="US DOE Joint Genome Institute (JGI-PGF)"/>
            <person name="Walter F."/>
            <person name="Albersmeier A."/>
            <person name="Kalinowski J."/>
            <person name="Ruckert C."/>
        </authorList>
    </citation>
    <scope>NUCLEOTIDE SEQUENCE</scope>
    <source>
        <strain evidence="2">KCTC 12988</strain>
    </source>
</reference>
<evidence type="ECO:0000313" key="3">
    <source>
        <dbReference type="Proteomes" id="UP000644507"/>
    </source>
</evidence>
<reference evidence="2" key="2">
    <citation type="submission" date="2020-09" db="EMBL/GenBank/DDBJ databases">
        <authorList>
            <person name="Sun Q."/>
            <person name="Kim S."/>
        </authorList>
    </citation>
    <scope>NUCLEOTIDE SEQUENCE</scope>
    <source>
        <strain evidence="2">KCTC 12988</strain>
    </source>
</reference>
<feature type="transmembrane region" description="Helical" evidence="1">
    <location>
        <begin position="12"/>
        <end position="29"/>
    </location>
</feature>
<keyword evidence="1" id="KW-0812">Transmembrane</keyword>